<dbReference type="PANTHER" id="PTHR35910">
    <property type="entry name" value="2EXR DOMAIN-CONTAINING PROTEIN"/>
    <property type="match status" value="1"/>
</dbReference>
<dbReference type="Pfam" id="PF20150">
    <property type="entry name" value="2EXR"/>
    <property type="match status" value="1"/>
</dbReference>
<gene>
    <name evidence="2" type="ORF">BP5553_04035</name>
</gene>
<dbReference type="AlphaFoldDB" id="A0A370TVZ1"/>
<proteinExistence type="predicted"/>
<reference evidence="2 3" key="1">
    <citation type="journal article" date="2018" name="IMA Fungus">
        <title>IMA Genome-F 9: Draft genome sequence of Annulohypoxylon stygium, Aspergillus mulundensis, Berkeleyomyces basicola (syn. Thielaviopsis basicola), Ceratocystis smalleyi, two Cercospora beticola strains, Coleophoma cylindrospora, Fusarium fracticaudum, Phialophora cf. hyalina, and Morchella septimelata.</title>
        <authorList>
            <person name="Wingfield B.D."/>
            <person name="Bills G.F."/>
            <person name="Dong Y."/>
            <person name="Huang W."/>
            <person name="Nel W.J."/>
            <person name="Swalarsk-Parry B.S."/>
            <person name="Vaghefi N."/>
            <person name="Wilken P.M."/>
            <person name="An Z."/>
            <person name="de Beer Z.W."/>
            <person name="De Vos L."/>
            <person name="Chen L."/>
            <person name="Duong T.A."/>
            <person name="Gao Y."/>
            <person name="Hammerbacher A."/>
            <person name="Kikkert J.R."/>
            <person name="Li Y."/>
            <person name="Li H."/>
            <person name="Li K."/>
            <person name="Li Q."/>
            <person name="Liu X."/>
            <person name="Ma X."/>
            <person name="Naidoo K."/>
            <person name="Pethybridge S.J."/>
            <person name="Sun J."/>
            <person name="Steenkamp E.T."/>
            <person name="van der Nest M.A."/>
            <person name="van Wyk S."/>
            <person name="Wingfield M.J."/>
            <person name="Xiong C."/>
            <person name="Yue Q."/>
            <person name="Zhang X."/>
        </authorList>
    </citation>
    <scope>NUCLEOTIDE SEQUENCE [LARGE SCALE GENOMIC DNA]</scope>
    <source>
        <strain evidence="2 3">BP 5553</strain>
    </source>
</reference>
<dbReference type="OrthoDB" id="3565357at2759"/>
<dbReference type="PANTHER" id="PTHR35910:SF6">
    <property type="entry name" value="2EXR DOMAIN-CONTAINING PROTEIN"/>
    <property type="match status" value="1"/>
</dbReference>
<evidence type="ECO:0000313" key="3">
    <source>
        <dbReference type="Proteomes" id="UP000254866"/>
    </source>
</evidence>
<comment type="caution">
    <text evidence="2">The sequence shown here is derived from an EMBL/GenBank/DDBJ whole genome shotgun (WGS) entry which is preliminary data.</text>
</comment>
<keyword evidence="3" id="KW-1185">Reference proteome</keyword>
<sequence>MAITRSQTRIAASATFHGFRKLPAEIRLMIWNLALIPRLATAQSSPVPAVLRACVESRRLTGYSYDSAIIFHPQLDILYLHSLSFTIAVLGLGAPYKRFLAIAPKSLMKVERLGMHLVDARCFLLRRGNVGLQATCPALRELVVVLKENEELEKRTWWRLRTGMGMGGCWGCILRCPR</sequence>
<evidence type="ECO:0000313" key="2">
    <source>
        <dbReference type="EMBL" id="RDL39695.1"/>
    </source>
</evidence>
<name>A0A370TVZ1_9HELO</name>
<evidence type="ECO:0000259" key="1">
    <source>
        <dbReference type="Pfam" id="PF20150"/>
    </source>
</evidence>
<feature type="domain" description="2EXR" evidence="1">
    <location>
        <begin position="16"/>
        <end position="77"/>
    </location>
</feature>
<protein>
    <recommendedName>
        <fullName evidence="1">2EXR domain-containing protein</fullName>
    </recommendedName>
</protein>
<dbReference type="Proteomes" id="UP000254866">
    <property type="component" value="Unassembled WGS sequence"/>
</dbReference>
<dbReference type="InterPro" id="IPR045518">
    <property type="entry name" value="2EXR"/>
</dbReference>
<dbReference type="EMBL" id="NPIC01000002">
    <property type="protein sequence ID" value="RDL39695.1"/>
    <property type="molecule type" value="Genomic_DNA"/>
</dbReference>
<accession>A0A370TVZ1</accession>
<dbReference type="GeneID" id="43596884"/>
<dbReference type="RefSeq" id="XP_031872351.1">
    <property type="nucleotide sequence ID" value="XM_032012658.1"/>
</dbReference>
<organism evidence="2 3">
    <name type="scientific">Venustampulla echinocandica</name>
    <dbReference type="NCBI Taxonomy" id="2656787"/>
    <lineage>
        <taxon>Eukaryota</taxon>
        <taxon>Fungi</taxon>
        <taxon>Dikarya</taxon>
        <taxon>Ascomycota</taxon>
        <taxon>Pezizomycotina</taxon>
        <taxon>Leotiomycetes</taxon>
        <taxon>Helotiales</taxon>
        <taxon>Pleuroascaceae</taxon>
        <taxon>Venustampulla</taxon>
    </lineage>
</organism>